<dbReference type="InterPro" id="IPR036513">
    <property type="entry name" value="STAS_dom_sf"/>
</dbReference>
<evidence type="ECO:0000313" key="2">
    <source>
        <dbReference type="Proteomes" id="UP000272400"/>
    </source>
</evidence>
<dbReference type="InterPro" id="IPR038396">
    <property type="entry name" value="SpoIIAA-like_sf"/>
</dbReference>
<keyword evidence="2" id="KW-1185">Reference proteome</keyword>
<protein>
    <submittedName>
        <fullName evidence="1">SpoIIAA-like protein</fullName>
    </submittedName>
</protein>
<gene>
    <name evidence="1" type="ORF">EDD29_2985</name>
</gene>
<reference evidence="1 2" key="1">
    <citation type="submission" date="2018-11" db="EMBL/GenBank/DDBJ databases">
        <title>Sequencing the genomes of 1000 actinobacteria strains.</title>
        <authorList>
            <person name="Klenk H.-P."/>
        </authorList>
    </citation>
    <scope>NUCLEOTIDE SEQUENCE [LARGE SCALE GENOMIC DNA]</scope>
    <source>
        <strain evidence="1 2">DSM 44254</strain>
    </source>
</reference>
<sequence>MLERLEGLPAGVYGVRAVGTLSREDYETVIVPVVEEARKEGRKLRVLSEVGPDFHGLTPGAMWEDLKVGSSALRLFEGCAIVTDTKWIRESTRLASFFMPCPVRVFPLGEREAAAAWLSTLPEGPGVSHRLVPESNVMVIEVAAPLRAQDFEALAQTADTWLATHAELAGIVVHVRTFPGWENVKGLLKHARFVRDHHRRVRRAALVSDSRVADLAPALVNHFVHAEVRHFDYADLDAAIAWAGAAPVQKVGDAG</sequence>
<dbReference type="AlphaFoldDB" id="A0A3N1CVX5"/>
<dbReference type="Pfam" id="PF11964">
    <property type="entry name" value="SpoIIAA-like"/>
    <property type="match status" value="2"/>
</dbReference>
<dbReference type="SUPFAM" id="SSF52091">
    <property type="entry name" value="SpoIIaa-like"/>
    <property type="match status" value="2"/>
</dbReference>
<accession>A0A3N1CVX5</accession>
<proteinExistence type="predicted"/>
<comment type="caution">
    <text evidence="1">The sequence shown here is derived from an EMBL/GenBank/DDBJ whole genome shotgun (WGS) entry which is preliminary data.</text>
</comment>
<dbReference type="Gene3D" id="3.40.50.10600">
    <property type="entry name" value="SpoIIaa-like domains"/>
    <property type="match status" value="2"/>
</dbReference>
<organism evidence="1 2">
    <name type="scientific">Actinocorallia herbida</name>
    <dbReference type="NCBI Taxonomy" id="58109"/>
    <lineage>
        <taxon>Bacteria</taxon>
        <taxon>Bacillati</taxon>
        <taxon>Actinomycetota</taxon>
        <taxon>Actinomycetes</taxon>
        <taxon>Streptosporangiales</taxon>
        <taxon>Thermomonosporaceae</taxon>
        <taxon>Actinocorallia</taxon>
    </lineage>
</organism>
<dbReference type="InterPro" id="IPR021866">
    <property type="entry name" value="SpoIIAA-like"/>
</dbReference>
<dbReference type="EMBL" id="RJKE01000001">
    <property type="protein sequence ID" value="ROO85441.1"/>
    <property type="molecule type" value="Genomic_DNA"/>
</dbReference>
<dbReference type="Proteomes" id="UP000272400">
    <property type="component" value="Unassembled WGS sequence"/>
</dbReference>
<dbReference type="OrthoDB" id="4729899at2"/>
<name>A0A3N1CVX5_9ACTN</name>
<evidence type="ECO:0000313" key="1">
    <source>
        <dbReference type="EMBL" id="ROO85441.1"/>
    </source>
</evidence>